<dbReference type="KEGG" id="cyt:cce_0069"/>
<reference evidence="2 3" key="1">
    <citation type="journal article" date="2008" name="Proc. Natl. Acad. Sci. U.S.A.">
        <title>The genome of Cyanothece 51142, a unicellular diazotrophic cyanobacterium important in the marine nitrogen cycle.</title>
        <authorList>
            <person name="Welsh E.A."/>
            <person name="Liberton M."/>
            <person name="Stoeckel J."/>
            <person name="Loh T."/>
            <person name="Elvitigala T."/>
            <person name="Wang C."/>
            <person name="Wollam A."/>
            <person name="Fulton R.S."/>
            <person name="Clifton S.W."/>
            <person name="Jacobs J.M."/>
            <person name="Aurora R."/>
            <person name="Ghosh B.K."/>
            <person name="Sherman L.A."/>
            <person name="Smith R.D."/>
            <person name="Wilson R.K."/>
            <person name="Pakrasi H.B."/>
        </authorList>
    </citation>
    <scope>NUCLEOTIDE SEQUENCE [LARGE SCALE GENOMIC DNA]</scope>
    <source>
        <strain evidence="3">ATCC 51142 / BH68</strain>
    </source>
</reference>
<evidence type="ECO:0000313" key="2">
    <source>
        <dbReference type="EMBL" id="ACB49421.1"/>
    </source>
</evidence>
<evidence type="ECO:0000313" key="3">
    <source>
        <dbReference type="Proteomes" id="UP000001203"/>
    </source>
</evidence>
<evidence type="ECO:0000256" key="1">
    <source>
        <dbReference type="SAM" id="MobiDB-lite"/>
    </source>
</evidence>
<dbReference type="AlphaFoldDB" id="B1WZ55"/>
<sequence length="43" mass="5138">MNRVKESQPSFSRPYKGKRRKRGNQQWGAFLGKRQLERDNSQS</sequence>
<feature type="compositionally biased region" description="Basic and acidic residues" evidence="1">
    <location>
        <begin position="34"/>
        <end position="43"/>
    </location>
</feature>
<keyword evidence="3" id="KW-1185">Reference proteome</keyword>
<name>B1WZ55_CROS5</name>
<dbReference type="Proteomes" id="UP000001203">
    <property type="component" value="Chromosome circular"/>
</dbReference>
<organism evidence="2 3">
    <name type="scientific">Crocosphaera subtropica (strain ATCC 51142 / BH68)</name>
    <name type="common">Cyanothece sp. (strain ATCC 51142)</name>
    <dbReference type="NCBI Taxonomy" id="43989"/>
    <lineage>
        <taxon>Bacteria</taxon>
        <taxon>Bacillati</taxon>
        <taxon>Cyanobacteriota</taxon>
        <taxon>Cyanophyceae</taxon>
        <taxon>Oscillatoriophycideae</taxon>
        <taxon>Chroococcales</taxon>
        <taxon>Aphanothecaceae</taxon>
        <taxon>Crocosphaera</taxon>
        <taxon>Crocosphaera subtropica</taxon>
    </lineage>
</organism>
<dbReference type="HOGENOM" id="CLU_3232477_0_0_3"/>
<dbReference type="EMBL" id="CP000806">
    <property type="protein sequence ID" value="ACB49421.1"/>
    <property type="molecule type" value="Genomic_DNA"/>
</dbReference>
<accession>B1WZ55</accession>
<feature type="region of interest" description="Disordered" evidence="1">
    <location>
        <begin position="1"/>
        <end position="43"/>
    </location>
</feature>
<gene>
    <name evidence="2" type="ordered locus">cce_0069</name>
</gene>
<dbReference type="STRING" id="43989.cce_0069"/>
<proteinExistence type="predicted"/>
<protein>
    <submittedName>
        <fullName evidence="2">Uncharacterized protein</fullName>
    </submittedName>
</protein>